<keyword evidence="4" id="KW-0804">Transcription</keyword>
<dbReference type="SUPFAM" id="SSF46785">
    <property type="entry name" value="Winged helix' DNA-binding domain"/>
    <property type="match status" value="1"/>
</dbReference>
<reference evidence="5 6" key="1">
    <citation type="submission" date="2018-06" db="EMBL/GenBank/DDBJ databases">
        <title>Pedobacter endophyticus sp. nov., an endophytic bacterium isolated from a leaf of Triticum aestivum.</title>
        <authorList>
            <person name="Zhang L."/>
        </authorList>
    </citation>
    <scope>NUCLEOTIDE SEQUENCE [LARGE SCALE GENOMIC DNA]</scope>
    <source>
        <strain evidence="5 6">CM134L-2</strain>
    </source>
</reference>
<dbReference type="Gene3D" id="1.10.4040.10">
    <property type="entry name" value="Penicillinase repressor domain"/>
    <property type="match status" value="1"/>
</dbReference>
<sequence>MSNTTLKPTEGEMEILQVLWEKGNCTVREVHEALDKKDSGYTTTLKLMQIMHEKGLVDRDTSSKTHIYKALVNKETTQQHLVKKMIDNVFNGSAARLVMQALGNKSASKEEIDLIKEYLDKLENK</sequence>
<dbReference type="Proteomes" id="UP000284120">
    <property type="component" value="Unassembled WGS sequence"/>
</dbReference>
<dbReference type="InterPro" id="IPR036388">
    <property type="entry name" value="WH-like_DNA-bd_sf"/>
</dbReference>
<dbReference type="InterPro" id="IPR036390">
    <property type="entry name" value="WH_DNA-bd_sf"/>
</dbReference>
<name>A0A3S3SSD1_9SPHI</name>
<comment type="caution">
    <text evidence="5">The sequence shown here is derived from an EMBL/GenBank/DDBJ whole genome shotgun (WGS) entry which is preliminary data.</text>
</comment>
<comment type="similarity">
    <text evidence="1">Belongs to the BlaI transcriptional regulatory family.</text>
</comment>
<evidence type="ECO:0000256" key="2">
    <source>
        <dbReference type="ARBA" id="ARBA00023015"/>
    </source>
</evidence>
<keyword evidence="6" id="KW-1185">Reference proteome</keyword>
<organism evidence="5 6">
    <name type="scientific">Pedobacter chitinilyticus</name>
    <dbReference type="NCBI Taxonomy" id="2233776"/>
    <lineage>
        <taxon>Bacteria</taxon>
        <taxon>Pseudomonadati</taxon>
        <taxon>Bacteroidota</taxon>
        <taxon>Sphingobacteriia</taxon>
        <taxon>Sphingobacteriales</taxon>
        <taxon>Sphingobacteriaceae</taxon>
        <taxon>Pedobacter</taxon>
    </lineage>
</organism>
<evidence type="ECO:0000256" key="1">
    <source>
        <dbReference type="ARBA" id="ARBA00011046"/>
    </source>
</evidence>
<dbReference type="GO" id="GO:0045892">
    <property type="term" value="P:negative regulation of DNA-templated transcription"/>
    <property type="evidence" value="ECO:0007669"/>
    <property type="project" value="InterPro"/>
</dbReference>
<dbReference type="InterPro" id="IPR005650">
    <property type="entry name" value="BlaI_family"/>
</dbReference>
<dbReference type="AlphaFoldDB" id="A0A3S3SSD1"/>
<evidence type="ECO:0000313" key="6">
    <source>
        <dbReference type="Proteomes" id="UP000284120"/>
    </source>
</evidence>
<keyword evidence="2" id="KW-0805">Transcription regulation</keyword>
<evidence type="ECO:0000256" key="4">
    <source>
        <dbReference type="ARBA" id="ARBA00023163"/>
    </source>
</evidence>
<accession>A0A3S3SSD1</accession>
<proteinExistence type="inferred from homology"/>
<dbReference type="GO" id="GO:0003677">
    <property type="term" value="F:DNA binding"/>
    <property type="evidence" value="ECO:0007669"/>
    <property type="project" value="UniProtKB-KW"/>
</dbReference>
<evidence type="ECO:0000313" key="5">
    <source>
        <dbReference type="EMBL" id="RWU04798.1"/>
    </source>
</evidence>
<dbReference type="Gene3D" id="1.10.10.10">
    <property type="entry name" value="Winged helix-like DNA-binding domain superfamily/Winged helix DNA-binding domain"/>
    <property type="match status" value="1"/>
</dbReference>
<dbReference type="OrthoDB" id="279010at2"/>
<dbReference type="PIRSF" id="PIRSF019455">
    <property type="entry name" value="CopR_AtkY"/>
    <property type="match status" value="1"/>
</dbReference>
<protein>
    <submittedName>
        <fullName evidence="5">BlaI/MecI/CopY family transcriptional regulator</fullName>
    </submittedName>
</protein>
<dbReference type="EMBL" id="SAYW01000006">
    <property type="protein sequence ID" value="RWU04798.1"/>
    <property type="molecule type" value="Genomic_DNA"/>
</dbReference>
<evidence type="ECO:0000256" key="3">
    <source>
        <dbReference type="ARBA" id="ARBA00023125"/>
    </source>
</evidence>
<keyword evidence="3" id="KW-0238">DNA-binding</keyword>
<gene>
    <name evidence="5" type="ORF">DPV69_16660</name>
</gene>
<dbReference type="RefSeq" id="WP_113648829.1">
    <property type="nucleotide sequence ID" value="NZ_QMHN01000006.1"/>
</dbReference>
<dbReference type="Pfam" id="PF03965">
    <property type="entry name" value="Penicillinase_R"/>
    <property type="match status" value="1"/>
</dbReference>